<sequence length="222" mass="25557">MLKPIFFIIGLVFILGACKKSIQTIDKTEKKPTMSIKVSHKTPSGLTDDAQKKIENWKEYNDVVLYLDRFKKITPNEALNFAIELKDLTKKLKDSIKIKDFKTASFKARVNVLENEALRLADMTLIPAITAKEVNTQIDKYLLVFSSLNDKINTIYQKKEFDKEVNLDSFFVLDTSEKTLPKPKNKKMKIYDEAEQRANPIDLNSKKGKLLQKKSLLKPNEK</sequence>
<organism evidence="1 2">
    <name type="scientific">Tenacibaculum geojense</name>
    <dbReference type="NCBI Taxonomy" id="915352"/>
    <lineage>
        <taxon>Bacteria</taxon>
        <taxon>Pseudomonadati</taxon>
        <taxon>Bacteroidota</taxon>
        <taxon>Flavobacteriia</taxon>
        <taxon>Flavobacteriales</taxon>
        <taxon>Flavobacteriaceae</taxon>
        <taxon>Tenacibaculum</taxon>
    </lineage>
</organism>
<evidence type="ECO:0000313" key="1">
    <source>
        <dbReference type="EMBL" id="MFD0992473.1"/>
    </source>
</evidence>
<name>A0ABW3JPR7_9FLAO</name>
<dbReference type="RefSeq" id="WP_386105802.1">
    <property type="nucleotide sequence ID" value="NZ_JBHTJR010000023.1"/>
</dbReference>
<evidence type="ECO:0008006" key="3">
    <source>
        <dbReference type="Google" id="ProtNLM"/>
    </source>
</evidence>
<accession>A0ABW3JPR7</accession>
<proteinExistence type="predicted"/>
<gene>
    <name evidence="1" type="ORF">ACFQ1U_04595</name>
</gene>
<dbReference type="EMBL" id="JBHTJR010000023">
    <property type="protein sequence ID" value="MFD0992473.1"/>
    <property type="molecule type" value="Genomic_DNA"/>
</dbReference>
<dbReference type="PROSITE" id="PS51257">
    <property type="entry name" value="PROKAR_LIPOPROTEIN"/>
    <property type="match status" value="1"/>
</dbReference>
<protein>
    <recommendedName>
        <fullName evidence="3">Lipoprotein</fullName>
    </recommendedName>
</protein>
<evidence type="ECO:0000313" key="2">
    <source>
        <dbReference type="Proteomes" id="UP001597062"/>
    </source>
</evidence>
<comment type="caution">
    <text evidence="1">The sequence shown here is derived from an EMBL/GenBank/DDBJ whole genome shotgun (WGS) entry which is preliminary data.</text>
</comment>
<reference evidence="2" key="1">
    <citation type="journal article" date="2019" name="Int. J. Syst. Evol. Microbiol.">
        <title>The Global Catalogue of Microorganisms (GCM) 10K type strain sequencing project: providing services to taxonomists for standard genome sequencing and annotation.</title>
        <authorList>
            <consortium name="The Broad Institute Genomics Platform"/>
            <consortium name="The Broad Institute Genome Sequencing Center for Infectious Disease"/>
            <person name="Wu L."/>
            <person name="Ma J."/>
        </authorList>
    </citation>
    <scope>NUCLEOTIDE SEQUENCE [LARGE SCALE GENOMIC DNA]</scope>
    <source>
        <strain evidence="2">CCUG 60527</strain>
    </source>
</reference>
<dbReference type="Proteomes" id="UP001597062">
    <property type="component" value="Unassembled WGS sequence"/>
</dbReference>
<keyword evidence="2" id="KW-1185">Reference proteome</keyword>